<dbReference type="Proteomes" id="UP000198211">
    <property type="component" value="Unassembled WGS sequence"/>
</dbReference>
<reference evidence="2" key="1">
    <citation type="submission" date="2017-03" db="EMBL/GenBank/DDBJ databases">
        <title>Phytopthora megakarya and P. palmivora, two closely related causual agents of cacao black pod achieved similar genome size and gene model numbers by different mechanisms.</title>
        <authorList>
            <person name="Ali S."/>
            <person name="Shao J."/>
            <person name="Larry D.J."/>
            <person name="Kronmiller B."/>
            <person name="Shen D."/>
            <person name="Strem M.D."/>
            <person name="Melnick R.L."/>
            <person name="Guiltinan M.J."/>
            <person name="Tyler B.M."/>
            <person name="Meinhardt L.W."/>
            <person name="Bailey B.A."/>
        </authorList>
    </citation>
    <scope>NUCLEOTIDE SEQUENCE [LARGE SCALE GENOMIC DNA]</scope>
    <source>
        <strain evidence="2">zdho120</strain>
    </source>
</reference>
<keyword evidence="2" id="KW-1185">Reference proteome</keyword>
<proteinExistence type="predicted"/>
<protein>
    <submittedName>
        <fullName evidence="1">Uncharacterized protein</fullName>
    </submittedName>
</protein>
<dbReference type="OrthoDB" id="126298at2759"/>
<gene>
    <name evidence="1" type="ORF">PHMEG_00012521</name>
</gene>
<accession>A0A225WB45</accession>
<evidence type="ECO:0000313" key="2">
    <source>
        <dbReference type="Proteomes" id="UP000198211"/>
    </source>
</evidence>
<evidence type="ECO:0000313" key="1">
    <source>
        <dbReference type="EMBL" id="OWZ14060.1"/>
    </source>
</evidence>
<dbReference type="AlphaFoldDB" id="A0A225WB45"/>
<dbReference type="EMBL" id="NBNE01001428">
    <property type="protein sequence ID" value="OWZ14060.1"/>
    <property type="molecule type" value="Genomic_DNA"/>
</dbReference>
<name>A0A225WB45_9STRA</name>
<comment type="caution">
    <text evidence="1">The sequence shown here is derived from an EMBL/GenBank/DDBJ whole genome shotgun (WGS) entry which is preliminary data.</text>
</comment>
<sequence length="232" mass="26017">MATANTTNGLPGISVITRPCISALVTISDSNNKRRCGFRPSRSQEDVHNAITAPTYIGKDEDTFLNHVRISKATKFLAHPAVTPRLDDIEFGPCGLLMLHFTRLDIDDQIRRQKQNKISTKVELPDIPILAYWFSNVFAAYRLAVVNDIVSGSNTRATIQIRFNMHVAGNRQLCLRYKSKQGCTSKSRDRCVQSYLTHFEQTELPEAVATYINEQLGGVNQIASVKLHPDEQ</sequence>
<organism evidence="1 2">
    <name type="scientific">Phytophthora megakarya</name>
    <dbReference type="NCBI Taxonomy" id="4795"/>
    <lineage>
        <taxon>Eukaryota</taxon>
        <taxon>Sar</taxon>
        <taxon>Stramenopiles</taxon>
        <taxon>Oomycota</taxon>
        <taxon>Peronosporomycetes</taxon>
        <taxon>Peronosporales</taxon>
        <taxon>Peronosporaceae</taxon>
        <taxon>Phytophthora</taxon>
    </lineage>
</organism>